<dbReference type="AlphaFoldDB" id="A0A2H0BU59"/>
<evidence type="ECO:0000256" key="1">
    <source>
        <dbReference type="SAM" id="Coils"/>
    </source>
</evidence>
<gene>
    <name evidence="3" type="ORF">COX00_02580</name>
</gene>
<feature type="compositionally biased region" description="Basic and acidic residues" evidence="2">
    <location>
        <begin position="324"/>
        <end position="333"/>
    </location>
</feature>
<name>A0A2H0BU59_9BACT</name>
<feature type="region of interest" description="Disordered" evidence="2">
    <location>
        <begin position="290"/>
        <end position="333"/>
    </location>
</feature>
<dbReference type="Proteomes" id="UP000231581">
    <property type="component" value="Unassembled WGS sequence"/>
</dbReference>
<feature type="region of interest" description="Disordered" evidence="2">
    <location>
        <begin position="342"/>
        <end position="361"/>
    </location>
</feature>
<feature type="compositionally biased region" description="Basic and acidic residues" evidence="2">
    <location>
        <begin position="294"/>
        <end position="306"/>
    </location>
</feature>
<comment type="caution">
    <text evidence="3">The sequence shown here is derived from an EMBL/GenBank/DDBJ whole genome shotgun (WGS) entry which is preliminary data.</text>
</comment>
<reference evidence="3 4" key="1">
    <citation type="submission" date="2017-09" db="EMBL/GenBank/DDBJ databases">
        <title>Depth-based differentiation of microbial function through sediment-hosted aquifers and enrichment of novel symbionts in the deep terrestrial subsurface.</title>
        <authorList>
            <person name="Probst A.J."/>
            <person name="Ladd B."/>
            <person name="Jarett J.K."/>
            <person name="Geller-Mcgrath D.E."/>
            <person name="Sieber C.M."/>
            <person name="Emerson J.B."/>
            <person name="Anantharaman K."/>
            <person name="Thomas B.C."/>
            <person name="Malmstrom R."/>
            <person name="Stieglmeier M."/>
            <person name="Klingl A."/>
            <person name="Woyke T."/>
            <person name="Ryan C.M."/>
            <person name="Banfield J.F."/>
        </authorList>
    </citation>
    <scope>NUCLEOTIDE SEQUENCE [LARGE SCALE GENOMIC DNA]</scope>
    <source>
        <strain evidence="3">CG22_combo_CG10-13_8_21_14_all_47_17</strain>
    </source>
</reference>
<accession>A0A2H0BU59</accession>
<sequence>MMAPATDLETPASQAEAAQLFEGTSENDLEKLFTEKGFEGLQTLASAETQTLLGQFDALSTPEPEAATFAPAESAELTEAAGKAKQDLQTALQSFEASGKPVAETMEVSQEVLEPTEEEEAEPVPLVKLKPVESTPAPQEEIEASAEEALSEKFDWKELKEEEASKLETAKADYEQVNQTLQAFKDAHQGAMTPIEKKYLNALETQIEMDYISLQHAENQIDLYAVNEKIEILSHDENMEGSQVDALIEQRNVKDALSKEFAEEFLAAETAHDTALADYMKAYEGLRTAPGASAKEKGTSPEEEKASSNAEQIKTAGASSKEVPSADKKKFKPKKVEKLLNAFGGSGTGEAKETASKKQKPGLAKRLFGSWWNWVKK</sequence>
<feature type="coiled-coil region" evidence="1">
    <location>
        <begin position="157"/>
        <end position="187"/>
    </location>
</feature>
<dbReference type="EMBL" id="PCSZ01000050">
    <property type="protein sequence ID" value="PIP60590.1"/>
    <property type="molecule type" value="Genomic_DNA"/>
</dbReference>
<evidence type="ECO:0000313" key="4">
    <source>
        <dbReference type="Proteomes" id="UP000231581"/>
    </source>
</evidence>
<evidence type="ECO:0000313" key="3">
    <source>
        <dbReference type="EMBL" id="PIP60590.1"/>
    </source>
</evidence>
<keyword evidence="1" id="KW-0175">Coiled coil</keyword>
<proteinExistence type="predicted"/>
<protein>
    <submittedName>
        <fullName evidence="3">Uncharacterized protein</fullName>
    </submittedName>
</protein>
<organism evidence="3 4">
    <name type="scientific">Candidatus Uhrbacteria bacterium CG22_combo_CG10-13_8_21_14_all_47_17</name>
    <dbReference type="NCBI Taxonomy" id="1975041"/>
    <lineage>
        <taxon>Bacteria</taxon>
        <taxon>Candidatus Uhriibacteriota</taxon>
    </lineage>
</organism>
<evidence type="ECO:0000256" key="2">
    <source>
        <dbReference type="SAM" id="MobiDB-lite"/>
    </source>
</evidence>